<dbReference type="PANTHER" id="PTHR43161:SF25">
    <property type="entry name" value="ALCOHOL DEHYDROGENASE, PUTATIVE (AFU_ORTHOLOGUE AFUA_1G14390)-RELATED"/>
    <property type="match status" value="1"/>
</dbReference>
<evidence type="ECO:0000259" key="8">
    <source>
        <dbReference type="Pfam" id="PF08240"/>
    </source>
</evidence>
<evidence type="ECO:0000256" key="7">
    <source>
        <dbReference type="ARBA" id="ARBA00023027"/>
    </source>
</evidence>
<dbReference type="InterPro" id="IPR045306">
    <property type="entry name" value="SDH-like"/>
</dbReference>
<keyword evidence="4" id="KW-0479">Metal-binding</keyword>
<evidence type="ECO:0000256" key="3">
    <source>
        <dbReference type="ARBA" id="ARBA00008072"/>
    </source>
</evidence>
<dbReference type="InterPro" id="IPR002328">
    <property type="entry name" value="ADH_Zn_CS"/>
</dbReference>
<dbReference type="OrthoDB" id="5363962at2759"/>
<evidence type="ECO:0000313" key="9">
    <source>
        <dbReference type="EMBL" id="OQE22901.1"/>
    </source>
</evidence>
<keyword evidence="6" id="KW-0560">Oxidoreductase</keyword>
<dbReference type="Pfam" id="PF08240">
    <property type="entry name" value="ADH_N"/>
    <property type="match status" value="1"/>
</dbReference>
<keyword evidence="10" id="KW-1185">Reference proteome</keyword>
<dbReference type="GO" id="GO:0006062">
    <property type="term" value="P:sorbitol catabolic process"/>
    <property type="evidence" value="ECO:0007669"/>
    <property type="project" value="TreeGrafter"/>
</dbReference>
<evidence type="ECO:0000256" key="2">
    <source>
        <dbReference type="ARBA" id="ARBA00004921"/>
    </source>
</evidence>
<gene>
    <name evidence="9" type="ORF">PENFLA_c012G03828</name>
</gene>
<dbReference type="InterPro" id="IPR013154">
    <property type="entry name" value="ADH-like_N"/>
</dbReference>
<feature type="domain" description="Alcohol dehydrogenase-like N-terminal" evidence="8">
    <location>
        <begin position="31"/>
        <end position="150"/>
    </location>
</feature>
<keyword evidence="5" id="KW-0862">Zinc</keyword>
<evidence type="ECO:0000256" key="1">
    <source>
        <dbReference type="ARBA" id="ARBA00001947"/>
    </source>
</evidence>
<evidence type="ECO:0000256" key="6">
    <source>
        <dbReference type="ARBA" id="ARBA00023002"/>
    </source>
</evidence>
<dbReference type="CDD" id="cd05285">
    <property type="entry name" value="sorbitol_DH"/>
    <property type="match status" value="1"/>
</dbReference>
<dbReference type="EMBL" id="MLQL01000012">
    <property type="protein sequence ID" value="OQE22901.1"/>
    <property type="molecule type" value="Genomic_DNA"/>
</dbReference>
<dbReference type="InterPro" id="IPR011032">
    <property type="entry name" value="GroES-like_sf"/>
</dbReference>
<comment type="pathway">
    <text evidence="2">Carbohydrate degradation.</text>
</comment>
<comment type="similarity">
    <text evidence="3">Belongs to the zinc-containing alcohol dehydrogenase family.</text>
</comment>
<dbReference type="PROSITE" id="PS00059">
    <property type="entry name" value="ADH_ZINC"/>
    <property type="match status" value="1"/>
</dbReference>
<dbReference type="PANTHER" id="PTHR43161">
    <property type="entry name" value="SORBITOL DEHYDROGENASE"/>
    <property type="match status" value="1"/>
</dbReference>
<comment type="cofactor">
    <cofactor evidence="1">
        <name>Zn(2+)</name>
        <dbReference type="ChEBI" id="CHEBI:29105"/>
    </cofactor>
</comment>
<evidence type="ECO:0000256" key="4">
    <source>
        <dbReference type="ARBA" id="ARBA00022723"/>
    </source>
</evidence>
<comment type="caution">
    <text evidence="9">The sequence shown here is derived from an EMBL/GenBank/DDBJ whole genome shotgun (WGS) entry which is preliminary data.</text>
</comment>
<accession>A0A1V6T9T6</accession>
<dbReference type="AlphaFoldDB" id="A0A1V6T9T6"/>
<proteinExistence type="inferred from homology"/>
<dbReference type="STRING" id="254877.A0A1V6T9T6"/>
<dbReference type="SUPFAM" id="SSF51735">
    <property type="entry name" value="NAD(P)-binding Rossmann-fold domains"/>
    <property type="match status" value="1"/>
</dbReference>
<dbReference type="GO" id="GO:0008270">
    <property type="term" value="F:zinc ion binding"/>
    <property type="evidence" value="ECO:0007669"/>
    <property type="project" value="InterPro"/>
</dbReference>
<protein>
    <recommendedName>
        <fullName evidence="8">Alcohol dehydrogenase-like N-terminal domain-containing protein</fullName>
    </recommendedName>
</protein>
<dbReference type="Gene3D" id="3.40.50.720">
    <property type="entry name" value="NAD(P)-binding Rossmann-like Domain"/>
    <property type="match status" value="1"/>
</dbReference>
<keyword evidence="7" id="KW-0520">NAD</keyword>
<name>A0A1V6T9T6_9EURO</name>
<dbReference type="Proteomes" id="UP000191342">
    <property type="component" value="Unassembled WGS sequence"/>
</dbReference>
<evidence type="ECO:0000313" key="10">
    <source>
        <dbReference type="Proteomes" id="UP000191342"/>
    </source>
</evidence>
<dbReference type="Gene3D" id="3.90.180.10">
    <property type="entry name" value="Medium-chain alcohol dehydrogenases, catalytic domain"/>
    <property type="match status" value="1"/>
</dbReference>
<sequence length="402" mass="43352">MASSPRTSKGQYLHGPQQLRLEERSMPSISPSDVRIRVRSTTLCGSDMHYFKFAKNGSIEVKEPLCGGHEAAGEVVEVGATALETGKFKVGDSVAIESGVACLECDRCEAGRYNICAKMRFRSSGASFPHFQGTLQEFVDHPAEWCHKLSNTLSYDDGALLEPLSVCVHSVNRAGMKQGAQCLVLGAGAVGLLCAAVAKIEYKSPVVIADVDEGRVAFALEHGFADVGFVVDPKKAETIESRLSVGKDLAIQIGKQQWPEGEEVGQFDHVFECTGVESCVQTSIYVSSPSILKLARKLILLQAATNGGNVVLVGMGTAIQTWPIAELTGREINVVSVWRYANCYPRAIEIMEGVRANSLKPDVTKLITHRFVGLDSIPSAYDTAGKTRDGESKLVIKAVVNF</sequence>
<organism evidence="9 10">
    <name type="scientific">Penicillium flavigenum</name>
    <dbReference type="NCBI Taxonomy" id="254877"/>
    <lineage>
        <taxon>Eukaryota</taxon>
        <taxon>Fungi</taxon>
        <taxon>Dikarya</taxon>
        <taxon>Ascomycota</taxon>
        <taxon>Pezizomycotina</taxon>
        <taxon>Eurotiomycetes</taxon>
        <taxon>Eurotiomycetidae</taxon>
        <taxon>Eurotiales</taxon>
        <taxon>Aspergillaceae</taxon>
        <taxon>Penicillium</taxon>
    </lineage>
</organism>
<reference evidence="10" key="1">
    <citation type="journal article" date="2017" name="Nat. Microbiol.">
        <title>Global analysis of biosynthetic gene clusters reveals vast potential of secondary metabolite production in Penicillium species.</title>
        <authorList>
            <person name="Nielsen J.C."/>
            <person name="Grijseels S."/>
            <person name="Prigent S."/>
            <person name="Ji B."/>
            <person name="Dainat J."/>
            <person name="Nielsen K.F."/>
            <person name="Frisvad J.C."/>
            <person name="Workman M."/>
            <person name="Nielsen J."/>
        </authorList>
    </citation>
    <scope>NUCLEOTIDE SEQUENCE [LARGE SCALE GENOMIC DNA]</scope>
    <source>
        <strain evidence="10">IBT 14082</strain>
    </source>
</reference>
<dbReference type="InterPro" id="IPR036291">
    <property type="entry name" value="NAD(P)-bd_dom_sf"/>
</dbReference>
<dbReference type="GO" id="GO:0003939">
    <property type="term" value="F:L-iditol 2-dehydrogenase (NAD+) activity"/>
    <property type="evidence" value="ECO:0007669"/>
    <property type="project" value="TreeGrafter"/>
</dbReference>
<dbReference type="SUPFAM" id="SSF50129">
    <property type="entry name" value="GroES-like"/>
    <property type="match status" value="1"/>
</dbReference>
<evidence type="ECO:0000256" key="5">
    <source>
        <dbReference type="ARBA" id="ARBA00022833"/>
    </source>
</evidence>